<dbReference type="RefSeq" id="WP_038640274.1">
    <property type="nucleotide sequence ID" value="NZ_CP009888.1"/>
</dbReference>
<name>A0A0A7EFQ5_9GAMM</name>
<dbReference type="Pfam" id="PF25917">
    <property type="entry name" value="BSH_RND"/>
    <property type="match status" value="1"/>
</dbReference>
<keyword evidence="8" id="KW-1185">Reference proteome</keyword>
<evidence type="ECO:0000259" key="3">
    <source>
        <dbReference type="Pfam" id="PF25876"/>
    </source>
</evidence>
<dbReference type="Pfam" id="PF25967">
    <property type="entry name" value="RND-MFP_C"/>
    <property type="match status" value="1"/>
</dbReference>
<evidence type="ECO:0000313" key="7">
    <source>
        <dbReference type="EMBL" id="AIY64891.1"/>
    </source>
</evidence>
<dbReference type="Pfam" id="PF25944">
    <property type="entry name" value="Beta-barrel_RND"/>
    <property type="match status" value="1"/>
</dbReference>
<dbReference type="NCBIfam" id="TIGR01730">
    <property type="entry name" value="RND_mfp"/>
    <property type="match status" value="1"/>
</dbReference>
<gene>
    <name evidence="7" type="ORF">OM33_06820</name>
</gene>
<organism evidence="7 8">
    <name type="scientific">Pseudoalteromonas piratica</name>
    <dbReference type="NCBI Taxonomy" id="1348114"/>
    <lineage>
        <taxon>Bacteria</taxon>
        <taxon>Pseudomonadati</taxon>
        <taxon>Pseudomonadota</taxon>
        <taxon>Gammaproteobacteria</taxon>
        <taxon>Alteromonadales</taxon>
        <taxon>Pseudoalteromonadaceae</taxon>
        <taxon>Pseudoalteromonas</taxon>
    </lineage>
</organism>
<dbReference type="STRING" id="1348114.OM33_06820"/>
<dbReference type="Gene3D" id="1.10.287.470">
    <property type="entry name" value="Helix hairpin bin"/>
    <property type="match status" value="1"/>
</dbReference>
<evidence type="ECO:0000259" key="5">
    <source>
        <dbReference type="Pfam" id="PF25944"/>
    </source>
</evidence>
<dbReference type="InterPro" id="IPR058625">
    <property type="entry name" value="MdtA-like_BSH"/>
</dbReference>
<dbReference type="KEGG" id="pseo:OM33_06820"/>
<dbReference type="PANTHER" id="PTHR30158">
    <property type="entry name" value="ACRA/E-RELATED COMPONENT OF DRUG EFFLUX TRANSPORTER"/>
    <property type="match status" value="1"/>
</dbReference>
<dbReference type="Pfam" id="PF25876">
    <property type="entry name" value="HH_MFP_RND"/>
    <property type="match status" value="1"/>
</dbReference>
<dbReference type="InterPro" id="IPR058624">
    <property type="entry name" value="MdtA-like_HH"/>
</dbReference>
<feature type="domain" description="Multidrug resistance protein MdtA-like alpha-helical hairpin" evidence="3">
    <location>
        <begin position="112"/>
        <end position="180"/>
    </location>
</feature>
<protein>
    <submittedName>
        <fullName evidence="7">MFP transporter</fullName>
    </submittedName>
</protein>
<proteinExistence type="inferred from homology"/>
<dbReference type="HOGENOM" id="CLU_018816_2_1_6"/>
<dbReference type="InterPro" id="IPR058627">
    <property type="entry name" value="MdtA-like_C"/>
</dbReference>
<dbReference type="OrthoDB" id="9800613at2"/>
<sequence>MFKTTVKKVSCPTKSALFVSCILLGPIALTGCGKEQVVQKAPAPAVSVYTVNSDLVGTYREFTARTQASKEAEITTRVQGELIERKFVEGSKVKKDDLLLKIDPSEYQALVAQYDADLKSKIAGAAGASRDLKRGKEVAEQGFISQSDLDKLITNAAQTQAAVKAGEAALTKAKLDLSYTEISAPFDGQIGRVNIDVGNIISPQSGVLATITSIDPIYVNFSVEEALYTTYLQEHHNIQSPDQVPIDLKIRLPNNTEYAEAGMLDFADTKIDSNTGTVELRATFPNPNGIVLPGLFVKLIAESKNKSQMALVPQAAVQENQQGKFVLVVDETNKVSTRHVDLGRRVNAMWVVNSGIKAGEKIIIEGLQKVRPGVEVNPIDKNVDAITGVITNSAE</sequence>
<evidence type="ECO:0000259" key="6">
    <source>
        <dbReference type="Pfam" id="PF25967"/>
    </source>
</evidence>
<dbReference type="eggNOG" id="COG0845">
    <property type="taxonomic scope" value="Bacteria"/>
</dbReference>
<comment type="similarity">
    <text evidence="2">Belongs to the membrane fusion protein (MFP) (TC 8.A.1) family.</text>
</comment>
<dbReference type="AlphaFoldDB" id="A0A0A7EFQ5"/>
<comment type="subcellular location">
    <subcellularLocation>
        <location evidence="1">Cell inner membrane</location>
        <topology evidence="1">Lipid-anchor</topology>
    </subcellularLocation>
</comment>
<evidence type="ECO:0000259" key="4">
    <source>
        <dbReference type="Pfam" id="PF25917"/>
    </source>
</evidence>
<dbReference type="Proteomes" id="UP000030341">
    <property type="component" value="Chromosome 1"/>
</dbReference>
<dbReference type="Gene3D" id="2.40.30.170">
    <property type="match status" value="1"/>
</dbReference>
<dbReference type="EMBL" id="CP009888">
    <property type="protein sequence ID" value="AIY64891.1"/>
    <property type="molecule type" value="Genomic_DNA"/>
</dbReference>
<evidence type="ECO:0000256" key="1">
    <source>
        <dbReference type="ARBA" id="ARBA00004519"/>
    </source>
</evidence>
<dbReference type="GO" id="GO:0005886">
    <property type="term" value="C:plasma membrane"/>
    <property type="evidence" value="ECO:0007669"/>
    <property type="project" value="UniProtKB-SubCell"/>
</dbReference>
<dbReference type="InterPro" id="IPR058626">
    <property type="entry name" value="MdtA-like_b-barrel"/>
</dbReference>
<dbReference type="Gene3D" id="2.40.420.20">
    <property type="match status" value="1"/>
</dbReference>
<feature type="domain" description="Multidrug resistance protein MdtA-like beta-barrel" evidence="5">
    <location>
        <begin position="216"/>
        <end position="299"/>
    </location>
</feature>
<dbReference type="GO" id="GO:0022857">
    <property type="term" value="F:transmembrane transporter activity"/>
    <property type="evidence" value="ECO:0007669"/>
    <property type="project" value="InterPro"/>
</dbReference>
<accession>A0A0A7EFQ5</accession>
<evidence type="ECO:0000313" key="8">
    <source>
        <dbReference type="Proteomes" id="UP000030341"/>
    </source>
</evidence>
<dbReference type="FunFam" id="2.40.420.20:FF:000001">
    <property type="entry name" value="Efflux RND transporter periplasmic adaptor subunit"/>
    <property type="match status" value="1"/>
</dbReference>
<dbReference type="PROSITE" id="PS51257">
    <property type="entry name" value="PROKAR_LIPOPROTEIN"/>
    <property type="match status" value="1"/>
</dbReference>
<evidence type="ECO:0000256" key="2">
    <source>
        <dbReference type="ARBA" id="ARBA00009477"/>
    </source>
</evidence>
<dbReference type="InterPro" id="IPR006143">
    <property type="entry name" value="RND_pump_MFP"/>
</dbReference>
<dbReference type="SUPFAM" id="SSF111369">
    <property type="entry name" value="HlyD-like secretion proteins"/>
    <property type="match status" value="1"/>
</dbReference>
<feature type="domain" description="Multidrug resistance protein MdtA-like barrel-sandwich hybrid" evidence="4">
    <location>
        <begin position="71"/>
        <end position="202"/>
    </location>
</feature>
<reference evidence="7 8" key="1">
    <citation type="submission" date="2014-11" db="EMBL/GenBank/DDBJ databases">
        <title>Complete Genome Sequence of Pseudoalteromonas sp. Strain OCN003 Isolated from Kaneohe Bay, Oahu, Hawaii.</title>
        <authorList>
            <person name="Beurmann S."/>
            <person name="Videau P."/>
            <person name="Ushijima B."/>
            <person name="Smith A.M."/>
            <person name="Aeby G.S."/>
            <person name="Callahan S.M."/>
            <person name="Belcaid M."/>
        </authorList>
    </citation>
    <scope>NUCLEOTIDE SEQUENCE [LARGE SCALE GENOMIC DNA]</scope>
    <source>
        <strain evidence="7 8">OCN003</strain>
    </source>
</reference>
<dbReference type="Gene3D" id="2.40.50.100">
    <property type="match status" value="1"/>
</dbReference>
<dbReference type="GO" id="GO:0046677">
    <property type="term" value="P:response to antibiotic"/>
    <property type="evidence" value="ECO:0007669"/>
    <property type="project" value="TreeGrafter"/>
</dbReference>
<feature type="domain" description="Multidrug resistance protein MdtA-like C-terminal permuted SH3" evidence="6">
    <location>
        <begin position="311"/>
        <end position="369"/>
    </location>
</feature>